<keyword evidence="4" id="KW-1185">Reference proteome</keyword>
<dbReference type="GO" id="GO:0003676">
    <property type="term" value="F:nucleic acid binding"/>
    <property type="evidence" value="ECO:0007669"/>
    <property type="project" value="InterPro"/>
</dbReference>
<dbReference type="PANTHER" id="PTHR34146:SF3">
    <property type="entry name" value="POLYNUCLEOTIDYL TRANSFERASE, RIBONUCLEASE H-LIKE SUPERFAMILY PROTEIN"/>
    <property type="match status" value="1"/>
</dbReference>
<dbReference type="InterPro" id="IPR036397">
    <property type="entry name" value="RNaseH_sf"/>
</dbReference>
<dbReference type="Gramene" id="ESQ29751">
    <property type="protein sequence ID" value="ESQ29751"/>
    <property type="gene ID" value="EUTSA_v10023960mg"/>
</dbReference>
<accession>V4MEQ4</accession>
<dbReference type="AlphaFoldDB" id="V4MEQ4"/>
<reference evidence="3 4" key="1">
    <citation type="journal article" date="2013" name="Front. Plant Sci.">
        <title>The Reference Genome of the Halophytic Plant Eutrema salsugineum.</title>
        <authorList>
            <person name="Yang R."/>
            <person name="Jarvis D.E."/>
            <person name="Chen H."/>
            <person name="Beilstein M.A."/>
            <person name="Grimwood J."/>
            <person name="Jenkins J."/>
            <person name="Shu S."/>
            <person name="Prochnik S."/>
            <person name="Xin M."/>
            <person name="Ma C."/>
            <person name="Schmutz J."/>
            <person name="Wing R.A."/>
            <person name="Mitchell-Olds T."/>
            <person name="Schumaker K.S."/>
            <person name="Wang X."/>
        </authorList>
    </citation>
    <scope>NUCLEOTIDE SEQUENCE [LARGE SCALE GENOMIC DNA]</scope>
</reference>
<dbReference type="PANTHER" id="PTHR34146">
    <property type="entry name" value="POLYNUCLEOTIDYL TRANSFERASE, RIBONUCLEASE H-LIKE SUPERFAMILY PROTEIN-RELATED"/>
    <property type="match status" value="1"/>
</dbReference>
<gene>
    <name evidence="3" type="ORF">EUTSA_v10023960mg</name>
</gene>
<dbReference type="InterPro" id="IPR002156">
    <property type="entry name" value="RNaseH_domain"/>
</dbReference>
<dbReference type="Pfam" id="PF13966">
    <property type="entry name" value="zf-RVT"/>
    <property type="match status" value="1"/>
</dbReference>
<feature type="domain" description="Reverse transcriptase zinc-binding" evidence="2">
    <location>
        <begin position="4"/>
        <end position="47"/>
    </location>
</feature>
<organism evidence="3 4">
    <name type="scientific">Eutrema salsugineum</name>
    <name type="common">Saltwater cress</name>
    <name type="synonym">Sisymbrium salsugineum</name>
    <dbReference type="NCBI Taxonomy" id="72664"/>
    <lineage>
        <taxon>Eukaryota</taxon>
        <taxon>Viridiplantae</taxon>
        <taxon>Streptophyta</taxon>
        <taxon>Embryophyta</taxon>
        <taxon>Tracheophyta</taxon>
        <taxon>Spermatophyta</taxon>
        <taxon>Magnoliopsida</taxon>
        <taxon>eudicotyledons</taxon>
        <taxon>Gunneridae</taxon>
        <taxon>Pentapetalae</taxon>
        <taxon>rosids</taxon>
        <taxon>malvids</taxon>
        <taxon>Brassicales</taxon>
        <taxon>Brassicaceae</taxon>
        <taxon>Eutremeae</taxon>
        <taxon>Eutrema</taxon>
    </lineage>
</organism>
<feature type="domain" description="RNase H type-1" evidence="1">
    <location>
        <begin position="111"/>
        <end position="210"/>
    </location>
</feature>
<dbReference type="Pfam" id="PF13456">
    <property type="entry name" value="RVT_3"/>
    <property type="match status" value="1"/>
</dbReference>
<name>V4MEQ4_EUTSA</name>
<dbReference type="InterPro" id="IPR026960">
    <property type="entry name" value="RVT-Znf"/>
</dbReference>
<protein>
    <recommendedName>
        <fullName evidence="5">RNase H type-1 domain-containing protein</fullName>
    </recommendedName>
</protein>
<dbReference type="InterPro" id="IPR044730">
    <property type="entry name" value="RNase_H-like_dom_plant"/>
</dbReference>
<evidence type="ECO:0000259" key="2">
    <source>
        <dbReference type="Pfam" id="PF13966"/>
    </source>
</evidence>
<proteinExistence type="predicted"/>
<evidence type="ECO:0000313" key="3">
    <source>
        <dbReference type="EMBL" id="ESQ29751.1"/>
    </source>
</evidence>
<evidence type="ECO:0000313" key="4">
    <source>
        <dbReference type="Proteomes" id="UP000030689"/>
    </source>
</evidence>
<sequence>KAAVEALPVSVQLVNNGIQVDFGCKLCGAPETVTHVLRDCQFARNVWLQTPIGSQAHIHTVQIPDFLTQAASLVSLPLTGLHAASLQSWICWHLWTAHNNRVFSDRVFTEQEACGMGMVFNLNAGNQTSSFASSRRQVHSALAVEAWPLREALVVAMDRELDDIQFLSDSMTLVNVLKYQEIHTEIHAIVNNIRQLALYFSTISFVYVPQSPMSRRIVLQRMLFELF</sequence>
<evidence type="ECO:0008006" key="5">
    <source>
        <dbReference type="Google" id="ProtNLM"/>
    </source>
</evidence>
<dbReference type="eggNOG" id="KOG1075">
    <property type="taxonomic scope" value="Eukaryota"/>
</dbReference>
<dbReference type="KEGG" id="eus:EUTSA_v10023960mg"/>
<feature type="non-terminal residue" evidence="3">
    <location>
        <position position="1"/>
    </location>
</feature>
<dbReference type="Proteomes" id="UP000030689">
    <property type="component" value="Unassembled WGS sequence"/>
</dbReference>
<dbReference type="Gene3D" id="3.30.420.10">
    <property type="entry name" value="Ribonuclease H-like superfamily/Ribonuclease H"/>
    <property type="match status" value="1"/>
</dbReference>
<dbReference type="CDD" id="cd06222">
    <property type="entry name" value="RNase_H_like"/>
    <property type="match status" value="1"/>
</dbReference>
<dbReference type="EMBL" id="KI517881">
    <property type="protein sequence ID" value="ESQ29751.1"/>
    <property type="molecule type" value="Genomic_DNA"/>
</dbReference>
<dbReference type="GO" id="GO:0004523">
    <property type="term" value="F:RNA-DNA hybrid ribonuclease activity"/>
    <property type="evidence" value="ECO:0007669"/>
    <property type="project" value="InterPro"/>
</dbReference>
<evidence type="ECO:0000259" key="1">
    <source>
        <dbReference type="Pfam" id="PF13456"/>
    </source>
</evidence>